<dbReference type="Proteomes" id="UP001148312">
    <property type="component" value="Unassembled WGS sequence"/>
</dbReference>
<dbReference type="PANTHER" id="PTHR24321:SF8">
    <property type="entry name" value="ESTRADIOL 17-BETA-DEHYDROGENASE 8-RELATED"/>
    <property type="match status" value="1"/>
</dbReference>
<name>A0A9X0BSD8_9EURO</name>
<evidence type="ECO:0000313" key="4">
    <source>
        <dbReference type="Proteomes" id="UP001148312"/>
    </source>
</evidence>
<dbReference type="PRINTS" id="PR00081">
    <property type="entry name" value="GDHRDH"/>
</dbReference>
<dbReference type="InterPro" id="IPR036291">
    <property type="entry name" value="NAD(P)-bd_dom_sf"/>
</dbReference>
<dbReference type="GeneID" id="81626592"/>
<gene>
    <name evidence="3" type="ORF">N7539_006742</name>
</gene>
<dbReference type="CDD" id="cd05233">
    <property type="entry name" value="SDR_c"/>
    <property type="match status" value="1"/>
</dbReference>
<keyword evidence="2" id="KW-0560">Oxidoreductase</keyword>
<evidence type="ECO:0000256" key="2">
    <source>
        <dbReference type="ARBA" id="ARBA00023002"/>
    </source>
</evidence>
<dbReference type="AlphaFoldDB" id="A0A9X0BSD8"/>
<organism evidence="3 4">
    <name type="scientific">Penicillium diatomitis</name>
    <dbReference type="NCBI Taxonomy" id="2819901"/>
    <lineage>
        <taxon>Eukaryota</taxon>
        <taxon>Fungi</taxon>
        <taxon>Dikarya</taxon>
        <taxon>Ascomycota</taxon>
        <taxon>Pezizomycotina</taxon>
        <taxon>Eurotiomycetes</taxon>
        <taxon>Eurotiomycetidae</taxon>
        <taxon>Eurotiales</taxon>
        <taxon>Aspergillaceae</taxon>
        <taxon>Penicillium</taxon>
    </lineage>
</organism>
<proteinExistence type="inferred from homology"/>
<accession>A0A9X0BSD8</accession>
<evidence type="ECO:0000313" key="3">
    <source>
        <dbReference type="EMBL" id="KAJ5480848.1"/>
    </source>
</evidence>
<dbReference type="SUPFAM" id="SSF51735">
    <property type="entry name" value="NAD(P)-binding Rossmann-fold domains"/>
    <property type="match status" value="1"/>
</dbReference>
<reference evidence="3" key="1">
    <citation type="submission" date="2022-12" db="EMBL/GenBank/DDBJ databases">
        <authorList>
            <person name="Petersen C."/>
        </authorList>
    </citation>
    <scope>NUCLEOTIDE SEQUENCE</scope>
    <source>
        <strain evidence="3">IBT 30728</strain>
    </source>
</reference>
<comment type="similarity">
    <text evidence="1">Belongs to the short-chain dehydrogenases/reductases (SDR) family.</text>
</comment>
<protein>
    <submittedName>
        <fullName evidence="3">Uncharacterized protein</fullName>
    </submittedName>
</protein>
<sequence>MDSSQSALPTTKSYIVIGGASGMGLATVHTLLNRGAQVAVSDTSRPNLDSLSANLSPTTSRRCLIQPVDVTDKIALHGFFHARSGTSDDEYEYEYLMNLNVRGLFNVLSTALVPGFLGSGESVVHVESIFSQRGFRNGAAFAASRYAALGMVRSAAIETQGRVRVNHVLPGVIDTPMHRANLARVKDFTTTPTTPIARDGTAQEVANVVASLLSEESSFVTGNAWNVDGGANC</sequence>
<dbReference type="Gene3D" id="3.40.50.720">
    <property type="entry name" value="NAD(P)-binding Rossmann-like Domain"/>
    <property type="match status" value="1"/>
</dbReference>
<dbReference type="Pfam" id="PF13561">
    <property type="entry name" value="adh_short_C2"/>
    <property type="match status" value="1"/>
</dbReference>
<dbReference type="RefSeq" id="XP_056788278.1">
    <property type="nucleotide sequence ID" value="XM_056936343.1"/>
</dbReference>
<reference evidence="3" key="2">
    <citation type="journal article" date="2023" name="IMA Fungus">
        <title>Comparative genomic study of the Penicillium genus elucidates a diverse pangenome and 15 lateral gene transfer events.</title>
        <authorList>
            <person name="Petersen C."/>
            <person name="Sorensen T."/>
            <person name="Nielsen M.R."/>
            <person name="Sondergaard T.E."/>
            <person name="Sorensen J.L."/>
            <person name="Fitzpatrick D.A."/>
            <person name="Frisvad J.C."/>
            <person name="Nielsen K.L."/>
        </authorList>
    </citation>
    <scope>NUCLEOTIDE SEQUENCE</scope>
    <source>
        <strain evidence="3">IBT 30728</strain>
    </source>
</reference>
<dbReference type="PANTHER" id="PTHR24321">
    <property type="entry name" value="DEHYDROGENASES, SHORT CHAIN"/>
    <property type="match status" value="1"/>
</dbReference>
<dbReference type="EMBL" id="JAPWDQ010000009">
    <property type="protein sequence ID" value="KAJ5480848.1"/>
    <property type="molecule type" value="Genomic_DNA"/>
</dbReference>
<dbReference type="InterPro" id="IPR002347">
    <property type="entry name" value="SDR_fam"/>
</dbReference>
<keyword evidence="4" id="KW-1185">Reference proteome</keyword>
<evidence type="ECO:0000256" key="1">
    <source>
        <dbReference type="ARBA" id="ARBA00006484"/>
    </source>
</evidence>
<comment type="caution">
    <text evidence="3">The sequence shown here is derived from an EMBL/GenBank/DDBJ whole genome shotgun (WGS) entry which is preliminary data.</text>
</comment>
<dbReference type="GO" id="GO:0016491">
    <property type="term" value="F:oxidoreductase activity"/>
    <property type="evidence" value="ECO:0007669"/>
    <property type="project" value="UniProtKB-KW"/>
</dbReference>